<accession>A0ABP3PW38</accession>
<evidence type="ECO:0000313" key="1">
    <source>
        <dbReference type="EMBL" id="GAA0576938.1"/>
    </source>
</evidence>
<gene>
    <name evidence="1" type="ORF">GCM10009416_14410</name>
</gene>
<protein>
    <submittedName>
        <fullName evidence="1">Uncharacterized protein</fullName>
    </submittedName>
</protein>
<organism evidence="1 2">
    <name type="scientific">Craurococcus roseus</name>
    <dbReference type="NCBI Taxonomy" id="77585"/>
    <lineage>
        <taxon>Bacteria</taxon>
        <taxon>Pseudomonadati</taxon>
        <taxon>Pseudomonadota</taxon>
        <taxon>Alphaproteobacteria</taxon>
        <taxon>Acetobacterales</taxon>
        <taxon>Acetobacteraceae</taxon>
        <taxon>Craurococcus</taxon>
    </lineage>
</organism>
<dbReference type="EMBL" id="BAAAFZ010000014">
    <property type="protein sequence ID" value="GAA0576938.1"/>
    <property type="molecule type" value="Genomic_DNA"/>
</dbReference>
<name>A0ABP3PW38_9PROT</name>
<comment type="caution">
    <text evidence="1">The sequence shown here is derived from an EMBL/GenBank/DDBJ whole genome shotgun (WGS) entry which is preliminary data.</text>
</comment>
<dbReference type="Proteomes" id="UP001501588">
    <property type="component" value="Unassembled WGS sequence"/>
</dbReference>
<evidence type="ECO:0000313" key="2">
    <source>
        <dbReference type="Proteomes" id="UP001501588"/>
    </source>
</evidence>
<keyword evidence="2" id="KW-1185">Reference proteome</keyword>
<sequence>MDTEPGGAPDDGDRMRFYSREKTWPDSWLVPDPSDPDISADDVLEALLADMPDYAEEALVAACWDKRSTQAVRRAVIAAPNEWRGWVARFFHLRFAEGRGPRRQHRAALVEAWTHDHAAVGAAAGGRAALRRMFADAESKVPVRLGDPVVLWRGYSVDDPLLRRGVSWTTDKRVAAWFAQLPRPVSPVVLRCVVPRTAILHWSDEHGEREAVCFETDGATVDGDPAEWARLAAETKT</sequence>
<reference evidence="2" key="1">
    <citation type="journal article" date="2019" name="Int. J. Syst. Evol. Microbiol.">
        <title>The Global Catalogue of Microorganisms (GCM) 10K type strain sequencing project: providing services to taxonomists for standard genome sequencing and annotation.</title>
        <authorList>
            <consortium name="The Broad Institute Genomics Platform"/>
            <consortium name="The Broad Institute Genome Sequencing Center for Infectious Disease"/>
            <person name="Wu L."/>
            <person name="Ma J."/>
        </authorList>
    </citation>
    <scope>NUCLEOTIDE SEQUENCE [LARGE SCALE GENOMIC DNA]</scope>
    <source>
        <strain evidence="2">JCM 9933</strain>
    </source>
</reference>
<dbReference type="RefSeq" id="WP_343894516.1">
    <property type="nucleotide sequence ID" value="NZ_BAAAFZ010000014.1"/>
</dbReference>
<proteinExistence type="predicted"/>